<dbReference type="CDD" id="cd01948">
    <property type="entry name" value="EAL"/>
    <property type="match status" value="1"/>
</dbReference>
<dbReference type="Gene3D" id="3.30.70.270">
    <property type="match status" value="1"/>
</dbReference>
<dbReference type="Pfam" id="PF00563">
    <property type="entry name" value="EAL"/>
    <property type="match status" value="1"/>
</dbReference>
<dbReference type="FunFam" id="3.30.450.20:FF:000099">
    <property type="entry name" value="Sensory box sensor histidine kinase"/>
    <property type="match status" value="1"/>
</dbReference>
<dbReference type="NCBIfam" id="TIGR00254">
    <property type="entry name" value="GGDEF"/>
    <property type="match status" value="1"/>
</dbReference>
<evidence type="ECO:0000259" key="5">
    <source>
        <dbReference type="PROSITE" id="PS50885"/>
    </source>
</evidence>
<sequence>MSRLPGRFLSLRWRLMGPLLVLWVAAMALLVGIIHTSILERFRSLVEQRADTIVAAIYSAAETAREPADLRRFISTLGASRDVVQVILATGSPPRVLAATDHGLLDSPLAALREPVFEQGLADVLQERTGRRKLDLDARRLEVFEPVLLMGSDGAHGRLEDGVLALRLDADSLWLAARSTVVQLSLWLGGILTVVAVLIYLLLARYVLHPAEGIRKALAGRRDYAEEGEVAVPVLRRDELGELAAALNGLLTTLRTRNRQLARARDEHLVMLETFPHLAWRADASGACDWFNRAWLNFTGRSLAEETGYGWVEGVHPDDREACLAAWATAQATRMPMVAEYRLRSADGRYHWIADHGAPLYDGDGVFTGFVGSCYDLQAGRDTARDIARMTKLYQALSATNKAIVHAADAARLLPEVCRIAVEYGELDLAWIGFLETSETGGTLLKPAAAWGQGGEACLTGVPARVLDSGRLPARAQIDNDGHAGAGSFALFPIHGEEGPAGALVLSKAEPGFFDAHTVALLDEMSADIGFALRNYRRDESLRLAARVFENNSEGIVVVEPDRRVVMINRAFTRLTGFTREDLGGQPLQLFDPERHPVDFAAGLREVAARDGLWQGEVWIRGKSGETFPAEMSVSGVRMPGGDAAHYVAVFSDISQRKADEARIRFLASHDFLTGLPSRAALEDTVATAIAQAGAVGCKVALCFLDLDRFKNVNDTLGHHVGDDLLVEVARRLQSVLAEGESVLRHGGDEFVVVMPVCGERERQASSAGRLLTALDEPFHLAGCEFSLSGSIGVAIWPDDGGDPDALLDRADMAMYRAKEEGRNAVEFFADGISTPTSERLSLELALRRALERSELRLHYQPVVAAADGRLLAAEALLRWTHPELGEVSPGRFIPLAEESGLILPIGNRVLDMLCAQMAAWRAEGRPLVPMAANISTLQFRRSDFVSIVAETLARHAIPASLLILEVTESMVMRDVERAAYQLGELKALGVSIAIDDFGTGYSSLAYLKRFPIDKLKVDQSFVREINEGPEDRAIVAAIVGLGHNLGLELVAEGVETAAMAATLRELGCDQFQGWHYGRAEPAGVFAQRLVGRETVTAG</sequence>
<dbReference type="Pfam" id="PF00990">
    <property type="entry name" value="GGDEF"/>
    <property type="match status" value="1"/>
</dbReference>
<dbReference type="InterPro" id="IPR035965">
    <property type="entry name" value="PAS-like_dom_sf"/>
</dbReference>
<dbReference type="PANTHER" id="PTHR44757">
    <property type="entry name" value="DIGUANYLATE CYCLASE DGCP"/>
    <property type="match status" value="1"/>
</dbReference>
<reference evidence="7 8" key="1">
    <citation type="submission" date="2020-04" db="EMBL/GenBank/DDBJ databases">
        <title>Zoogloea sp. G-4-1-14 isolated from soil.</title>
        <authorList>
            <person name="Dahal R.H."/>
        </authorList>
    </citation>
    <scope>NUCLEOTIDE SEQUENCE [LARGE SCALE GENOMIC DNA]</scope>
    <source>
        <strain evidence="7 8">G-4-1-14</strain>
    </source>
</reference>
<dbReference type="Gene3D" id="3.30.450.20">
    <property type="entry name" value="PAS domain"/>
    <property type="match status" value="2"/>
</dbReference>
<keyword evidence="1" id="KW-0812">Transmembrane</keyword>
<protein>
    <submittedName>
        <fullName evidence="7">EAL domain-containing protein</fullName>
    </submittedName>
</protein>
<dbReference type="Gene3D" id="3.30.450.40">
    <property type="match status" value="1"/>
</dbReference>
<dbReference type="SUPFAM" id="SSF55785">
    <property type="entry name" value="PYP-like sensor domain (PAS domain)"/>
    <property type="match status" value="2"/>
</dbReference>
<dbReference type="InterPro" id="IPR000160">
    <property type="entry name" value="GGDEF_dom"/>
</dbReference>
<dbReference type="Proteomes" id="UP000580043">
    <property type="component" value="Unassembled WGS sequence"/>
</dbReference>
<feature type="transmembrane region" description="Helical" evidence="1">
    <location>
        <begin position="184"/>
        <end position="208"/>
    </location>
</feature>
<evidence type="ECO:0000259" key="2">
    <source>
        <dbReference type="PROSITE" id="PS50112"/>
    </source>
</evidence>
<dbReference type="InterPro" id="IPR029016">
    <property type="entry name" value="GAF-like_dom_sf"/>
</dbReference>
<dbReference type="Pfam" id="PF13426">
    <property type="entry name" value="PAS_9"/>
    <property type="match status" value="1"/>
</dbReference>
<accession>A0A848G372</accession>
<organism evidence="7 8">
    <name type="scientific">Zoogloea dura</name>
    <dbReference type="NCBI Taxonomy" id="2728840"/>
    <lineage>
        <taxon>Bacteria</taxon>
        <taxon>Pseudomonadati</taxon>
        <taxon>Pseudomonadota</taxon>
        <taxon>Betaproteobacteria</taxon>
        <taxon>Rhodocyclales</taxon>
        <taxon>Zoogloeaceae</taxon>
        <taxon>Zoogloea</taxon>
    </lineage>
</organism>
<feature type="domain" description="PAC" evidence="3">
    <location>
        <begin position="614"/>
        <end position="666"/>
    </location>
</feature>
<dbReference type="RefSeq" id="WP_169145320.1">
    <property type="nucleotide sequence ID" value="NZ_JABBGA010000005.1"/>
</dbReference>
<dbReference type="InterPro" id="IPR052155">
    <property type="entry name" value="Biofilm_reg_signaling"/>
</dbReference>
<evidence type="ECO:0000313" key="8">
    <source>
        <dbReference type="Proteomes" id="UP000580043"/>
    </source>
</evidence>
<keyword evidence="8" id="KW-1185">Reference proteome</keyword>
<dbReference type="Pfam" id="PF13185">
    <property type="entry name" value="GAF_2"/>
    <property type="match status" value="1"/>
</dbReference>
<dbReference type="SMART" id="SM00086">
    <property type="entry name" value="PAC"/>
    <property type="match status" value="2"/>
</dbReference>
<feature type="domain" description="GGDEF" evidence="6">
    <location>
        <begin position="698"/>
        <end position="831"/>
    </location>
</feature>
<proteinExistence type="predicted"/>
<keyword evidence="1" id="KW-0472">Membrane</keyword>
<dbReference type="SUPFAM" id="SSF55073">
    <property type="entry name" value="Nucleotide cyclase"/>
    <property type="match status" value="1"/>
</dbReference>
<feature type="domain" description="HAMP" evidence="5">
    <location>
        <begin position="205"/>
        <end position="259"/>
    </location>
</feature>
<dbReference type="SMART" id="SM00052">
    <property type="entry name" value="EAL"/>
    <property type="match status" value="1"/>
</dbReference>
<dbReference type="InterPro" id="IPR035919">
    <property type="entry name" value="EAL_sf"/>
</dbReference>
<dbReference type="InterPro" id="IPR003660">
    <property type="entry name" value="HAMP_dom"/>
</dbReference>
<dbReference type="InterPro" id="IPR013655">
    <property type="entry name" value="PAS_fold_3"/>
</dbReference>
<comment type="caution">
    <text evidence="7">The sequence shown here is derived from an EMBL/GenBank/DDBJ whole genome shotgun (WGS) entry which is preliminary data.</text>
</comment>
<dbReference type="InterPro" id="IPR000700">
    <property type="entry name" value="PAS-assoc_C"/>
</dbReference>
<dbReference type="SMART" id="SM00304">
    <property type="entry name" value="HAMP"/>
    <property type="match status" value="1"/>
</dbReference>
<dbReference type="EMBL" id="JABBGA010000005">
    <property type="protein sequence ID" value="NML25672.1"/>
    <property type="molecule type" value="Genomic_DNA"/>
</dbReference>
<dbReference type="InterPro" id="IPR001633">
    <property type="entry name" value="EAL_dom"/>
</dbReference>
<dbReference type="AlphaFoldDB" id="A0A848G372"/>
<dbReference type="SUPFAM" id="SSF55781">
    <property type="entry name" value="GAF domain-like"/>
    <property type="match status" value="1"/>
</dbReference>
<dbReference type="Pfam" id="PF08447">
    <property type="entry name" value="PAS_3"/>
    <property type="match status" value="1"/>
</dbReference>
<dbReference type="SUPFAM" id="SSF141868">
    <property type="entry name" value="EAL domain-like"/>
    <property type="match status" value="1"/>
</dbReference>
<dbReference type="InterPro" id="IPR029787">
    <property type="entry name" value="Nucleotide_cyclase"/>
</dbReference>
<dbReference type="GO" id="GO:0007165">
    <property type="term" value="P:signal transduction"/>
    <property type="evidence" value="ECO:0007669"/>
    <property type="project" value="InterPro"/>
</dbReference>
<dbReference type="InterPro" id="IPR003018">
    <property type="entry name" value="GAF"/>
</dbReference>
<dbReference type="SMART" id="SM00267">
    <property type="entry name" value="GGDEF"/>
    <property type="match status" value="1"/>
</dbReference>
<feature type="domain" description="PAS" evidence="2">
    <location>
        <begin position="541"/>
        <end position="594"/>
    </location>
</feature>
<feature type="domain" description="EAL" evidence="4">
    <location>
        <begin position="840"/>
        <end position="1094"/>
    </location>
</feature>
<gene>
    <name evidence="7" type="ORF">HHL15_07945</name>
</gene>
<dbReference type="PROSITE" id="PS50112">
    <property type="entry name" value="PAS"/>
    <property type="match status" value="1"/>
</dbReference>
<evidence type="ECO:0000259" key="4">
    <source>
        <dbReference type="PROSITE" id="PS50883"/>
    </source>
</evidence>
<feature type="domain" description="PAC" evidence="3">
    <location>
        <begin position="337"/>
        <end position="389"/>
    </location>
</feature>
<dbReference type="Gene3D" id="3.20.20.450">
    <property type="entry name" value="EAL domain"/>
    <property type="match status" value="1"/>
</dbReference>
<dbReference type="PROSITE" id="PS50113">
    <property type="entry name" value="PAC"/>
    <property type="match status" value="2"/>
</dbReference>
<keyword evidence="1" id="KW-1133">Transmembrane helix</keyword>
<dbReference type="PROSITE" id="PS50885">
    <property type="entry name" value="HAMP"/>
    <property type="match status" value="1"/>
</dbReference>
<dbReference type="CDD" id="cd01949">
    <property type="entry name" value="GGDEF"/>
    <property type="match status" value="1"/>
</dbReference>
<dbReference type="InterPro" id="IPR001610">
    <property type="entry name" value="PAC"/>
</dbReference>
<dbReference type="Gene3D" id="6.10.340.10">
    <property type="match status" value="1"/>
</dbReference>
<evidence type="ECO:0000256" key="1">
    <source>
        <dbReference type="SAM" id="Phobius"/>
    </source>
</evidence>
<dbReference type="SMART" id="SM00091">
    <property type="entry name" value="PAS"/>
    <property type="match status" value="2"/>
</dbReference>
<feature type="transmembrane region" description="Helical" evidence="1">
    <location>
        <begin position="20"/>
        <end position="39"/>
    </location>
</feature>
<name>A0A848G372_9RHOO</name>
<dbReference type="PANTHER" id="PTHR44757:SF2">
    <property type="entry name" value="BIOFILM ARCHITECTURE MAINTENANCE PROTEIN MBAA"/>
    <property type="match status" value="1"/>
</dbReference>
<dbReference type="InterPro" id="IPR043128">
    <property type="entry name" value="Rev_trsase/Diguanyl_cyclase"/>
</dbReference>
<dbReference type="NCBIfam" id="TIGR00229">
    <property type="entry name" value="sensory_box"/>
    <property type="match status" value="2"/>
</dbReference>
<dbReference type="InterPro" id="IPR000014">
    <property type="entry name" value="PAS"/>
</dbReference>
<evidence type="ECO:0000259" key="3">
    <source>
        <dbReference type="PROSITE" id="PS50113"/>
    </source>
</evidence>
<evidence type="ECO:0000313" key="7">
    <source>
        <dbReference type="EMBL" id="NML25672.1"/>
    </source>
</evidence>
<dbReference type="PROSITE" id="PS50883">
    <property type="entry name" value="EAL"/>
    <property type="match status" value="1"/>
</dbReference>
<dbReference type="CDD" id="cd00130">
    <property type="entry name" value="PAS"/>
    <property type="match status" value="2"/>
</dbReference>
<dbReference type="GO" id="GO:0016020">
    <property type="term" value="C:membrane"/>
    <property type="evidence" value="ECO:0007669"/>
    <property type="project" value="InterPro"/>
</dbReference>
<evidence type="ECO:0000259" key="6">
    <source>
        <dbReference type="PROSITE" id="PS50887"/>
    </source>
</evidence>
<dbReference type="PROSITE" id="PS50887">
    <property type="entry name" value="GGDEF"/>
    <property type="match status" value="1"/>
</dbReference>